<comment type="similarity">
    <text evidence="1">Belongs to the GST superfamily.</text>
</comment>
<name>A0A849L1H6_9RHOB</name>
<dbReference type="Gene3D" id="1.20.1050.10">
    <property type="match status" value="1"/>
</dbReference>
<dbReference type="PANTHER" id="PTHR44051:SF19">
    <property type="entry name" value="DISULFIDE-BOND OXIDOREDUCTASE YFCG"/>
    <property type="match status" value="1"/>
</dbReference>
<dbReference type="InterPro" id="IPR040079">
    <property type="entry name" value="Glutathione_S-Trfase"/>
</dbReference>
<evidence type="ECO:0000256" key="2">
    <source>
        <dbReference type="ARBA" id="ARBA00022679"/>
    </source>
</evidence>
<dbReference type="GO" id="GO:0016740">
    <property type="term" value="F:transferase activity"/>
    <property type="evidence" value="ECO:0007669"/>
    <property type="project" value="UniProtKB-KW"/>
</dbReference>
<dbReference type="Gene3D" id="3.40.30.10">
    <property type="entry name" value="Glutaredoxin"/>
    <property type="match status" value="1"/>
</dbReference>
<dbReference type="PROSITE" id="PS50405">
    <property type="entry name" value="GST_CTER"/>
    <property type="match status" value="1"/>
</dbReference>
<dbReference type="Pfam" id="PF13409">
    <property type="entry name" value="GST_N_2"/>
    <property type="match status" value="1"/>
</dbReference>
<dbReference type="SUPFAM" id="SSF47616">
    <property type="entry name" value="GST C-terminal domain-like"/>
    <property type="match status" value="1"/>
</dbReference>
<comment type="caution">
    <text evidence="5">The sequence shown here is derived from an EMBL/GenBank/DDBJ whole genome shotgun (WGS) entry which is preliminary data.</text>
</comment>
<evidence type="ECO:0000256" key="1">
    <source>
        <dbReference type="ARBA" id="ARBA00007409"/>
    </source>
</evidence>
<organism evidence="5 6">
    <name type="scientific">Halovulum dunhuangense</name>
    <dbReference type="NCBI Taxonomy" id="1505036"/>
    <lineage>
        <taxon>Bacteria</taxon>
        <taxon>Pseudomonadati</taxon>
        <taxon>Pseudomonadota</taxon>
        <taxon>Alphaproteobacteria</taxon>
        <taxon>Rhodobacterales</taxon>
        <taxon>Paracoccaceae</taxon>
        <taxon>Halovulum</taxon>
    </lineage>
</organism>
<feature type="domain" description="GST C-terminal" evidence="4">
    <location>
        <begin position="86"/>
        <end position="205"/>
    </location>
</feature>
<dbReference type="InterPro" id="IPR010987">
    <property type="entry name" value="Glutathione-S-Trfase_C-like"/>
</dbReference>
<feature type="domain" description="GST N-terminal" evidence="3">
    <location>
        <begin position="1"/>
        <end position="81"/>
    </location>
</feature>
<dbReference type="InterPro" id="IPR036282">
    <property type="entry name" value="Glutathione-S-Trfase_C_sf"/>
</dbReference>
<dbReference type="InterPro" id="IPR004045">
    <property type="entry name" value="Glutathione_S-Trfase_N"/>
</dbReference>
<evidence type="ECO:0000259" key="4">
    <source>
        <dbReference type="PROSITE" id="PS50405"/>
    </source>
</evidence>
<dbReference type="Proteomes" id="UP000572377">
    <property type="component" value="Unassembled WGS sequence"/>
</dbReference>
<sequence length="205" mass="22864">MIVLHGRNDSTNVQKVLWLFDELGLEYERIDRGASFGGLDTPEYKALNPNSRVPTIEHDGLVMWESHAILRHYARLHPKAGMLPSDPADMLRVDMALDWNHLVLWAGFRLAYLKLATGQAEKGDPAVTAELEAGARNFAGFEWLLGDRPHVGGAAFSIGDIPLAVSVHRYLWMGGSLENWPKVQAWHERVSARPAYAARMIARAS</sequence>
<dbReference type="SUPFAM" id="SSF52833">
    <property type="entry name" value="Thioredoxin-like"/>
    <property type="match status" value="1"/>
</dbReference>
<dbReference type="PROSITE" id="PS50404">
    <property type="entry name" value="GST_NTER"/>
    <property type="match status" value="1"/>
</dbReference>
<dbReference type="Pfam" id="PF00043">
    <property type="entry name" value="GST_C"/>
    <property type="match status" value="1"/>
</dbReference>
<dbReference type="FunFam" id="3.40.30.10:FF:000039">
    <property type="entry name" value="Glutathione S-transferase domain"/>
    <property type="match status" value="1"/>
</dbReference>
<accession>A0A849L1H6</accession>
<dbReference type="InterPro" id="IPR004046">
    <property type="entry name" value="GST_C"/>
</dbReference>
<dbReference type="PANTHER" id="PTHR44051">
    <property type="entry name" value="GLUTATHIONE S-TRANSFERASE-RELATED"/>
    <property type="match status" value="1"/>
</dbReference>
<dbReference type="SFLD" id="SFLDG00358">
    <property type="entry name" value="Main_(cytGST)"/>
    <property type="match status" value="1"/>
</dbReference>
<keyword evidence="6" id="KW-1185">Reference proteome</keyword>
<dbReference type="EMBL" id="JABFBC010000001">
    <property type="protein sequence ID" value="NNU80158.1"/>
    <property type="molecule type" value="Genomic_DNA"/>
</dbReference>
<evidence type="ECO:0000313" key="5">
    <source>
        <dbReference type="EMBL" id="NNU80158.1"/>
    </source>
</evidence>
<evidence type="ECO:0000259" key="3">
    <source>
        <dbReference type="PROSITE" id="PS50404"/>
    </source>
</evidence>
<dbReference type="SFLD" id="SFLDS00019">
    <property type="entry name" value="Glutathione_Transferase_(cytos"/>
    <property type="match status" value="1"/>
</dbReference>
<dbReference type="InterPro" id="IPR036249">
    <property type="entry name" value="Thioredoxin-like_sf"/>
</dbReference>
<protein>
    <submittedName>
        <fullName evidence="5">Glutathione S-transferase family protein</fullName>
    </submittedName>
</protein>
<dbReference type="AlphaFoldDB" id="A0A849L1H6"/>
<dbReference type="CDD" id="cd03047">
    <property type="entry name" value="GST_N_2"/>
    <property type="match status" value="1"/>
</dbReference>
<dbReference type="RefSeq" id="WP_171323675.1">
    <property type="nucleotide sequence ID" value="NZ_JABFBC010000001.1"/>
</dbReference>
<proteinExistence type="inferred from homology"/>
<keyword evidence="2 5" id="KW-0808">Transferase</keyword>
<reference evidence="5 6" key="1">
    <citation type="submission" date="2020-05" db="EMBL/GenBank/DDBJ databases">
        <title>Gimesia benthica sp. nov., a novel planctomycete isolated from a deep-sea water sample of the Northwest Indian Ocean.</title>
        <authorList>
            <person name="Wang J."/>
            <person name="Ruan C."/>
            <person name="Song L."/>
            <person name="Zhu Y."/>
            <person name="Li A."/>
            <person name="Zheng X."/>
            <person name="Wang L."/>
            <person name="Lu Z."/>
            <person name="Huang Y."/>
            <person name="Du W."/>
            <person name="Zhou Y."/>
            <person name="Huang L."/>
            <person name="Dai X."/>
        </authorList>
    </citation>
    <scope>NUCLEOTIDE SEQUENCE [LARGE SCALE GENOMIC DNA]</scope>
    <source>
        <strain evidence="5 6">YYQ-30</strain>
    </source>
</reference>
<gene>
    <name evidence="5" type="ORF">HMH01_06870</name>
</gene>
<evidence type="ECO:0000313" key="6">
    <source>
        <dbReference type="Proteomes" id="UP000572377"/>
    </source>
</evidence>